<dbReference type="PANTHER" id="PTHR11089:SF9">
    <property type="entry name" value="NUCLEOLAR GTP-BINDING PROTEIN 2"/>
    <property type="match status" value="1"/>
</dbReference>
<evidence type="ECO:0000256" key="4">
    <source>
        <dbReference type="ARBA" id="ARBA00023242"/>
    </source>
</evidence>
<dbReference type="InterPro" id="IPR030378">
    <property type="entry name" value="G_CP_dom"/>
</dbReference>
<dbReference type="InterPro" id="IPR012971">
    <property type="entry name" value="NOG2_N_dom"/>
</dbReference>
<dbReference type="PANTHER" id="PTHR11089">
    <property type="entry name" value="GTP-BINDING PROTEIN-RELATED"/>
    <property type="match status" value="1"/>
</dbReference>
<evidence type="ECO:0000256" key="1">
    <source>
        <dbReference type="ARBA" id="ARBA00004604"/>
    </source>
</evidence>
<keyword evidence="4 7" id="KW-0539">Nucleus</keyword>
<protein>
    <recommendedName>
        <fullName evidence="7">Nucleolar GTP-binding protein 2</fullName>
    </recommendedName>
</protein>
<feature type="compositionally biased region" description="Basic residues" evidence="8">
    <location>
        <begin position="704"/>
        <end position="713"/>
    </location>
</feature>
<feature type="compositionally biased region" description="Basic residues" evidence="8">
    <location>
        <begin position="721"/>
        <end position="730"/>
    </location>
</feature>
<dbReference type="InterPro" id="IPR050755">
    <property type="entry name" value="TRAFAC_YlqF/YawG_RiboMat"/>
</dbReference>
<dbReference type="InterPro" id="IPR023179">
    <property type="entry name" value="GTP-bd_ortho_bundle_sf"/>
</dbReference>
<keyword evidence="11" id="KW-1185">Reference proteome</keyword>
<feature type="non-terminal residue" evidence="10">
    <location>
        <position position="1"/>
    </location>
</feature>
<proteinExistence type="inferred from homology"/>
<dbReference type="EMBL" id="VZRF01001314">
    <property type="protein sequence ID" value="NWT08681.1"/>
    <property type="molecule type" value="Genomic_DNA"/>
</dbReference>
<dbReference type="SUPFAM" id="SSF52540">
    <property type="entry name" value="P-loop containing nucleoside triphosphate hydrolases"/>
    <property type="match status" value="1"/>
</dbReference>
<dbReference type="Pfam" id="PF08153">
    <property type="entry name" value="NGP1NT"/>
    <property type="match status" value="1"/>
</dbReference>
<feature type="compositionally biased region" description="Acidic residues" evidence="8">
    <location>
        <begin position="534"/>
        <end position="568"/>
    </location>
</feature>
<keyword evidence="3 7" id="KW-0342">GTP-binding</keyword>
<dbReference type="AlphaFoldDB" id="A0A7K5KS03"/>
<evidence type="ECO:0000313" key="10">
    <source>
        <dbReference type="EMBL" id="NWT08681.1"/>
    </source>
</evidence>
<feature type="region of interest" description="Disordered" evidence="8">
    <location>
        <begin position="633"/>
        <end position="730"/>
    </location>
</feature>
<dbReference type="InterPro" id="IPR006073">
    <property type="entry name" value="GTP-bd"/>
</dbReference>
<feature type="compositionally biased region" description="Basic and acidic residues" evidence="8">
    <location>
        <begin position="678"/>
        <end position="689"/>
    </location>
</feature>
<feature type="compositionally biased region" description="Basic and acidic residues" evidence="8">
    <location>
        <begin position="633"/>
        <end position="651"/>
    </location>
</feature>
<feature type="non-terminal residue" evidence="10">
    <location>
        <position position="730"/>
    </location>
</feature>
<dbReference type="FunFam" id="1.10.1580.10:FF:000001">
    <property type="entry name" value="Nucleolar GTP-binding protein 2"/>
    <property type="match status" value="1"/>
</dbReference>
<dbReference type="InterPro" id="IPR024929">
    <property type="entry name" value="GNL2_CP_dom"/>
</dbReference>
<dbReference type="PROSITE" id="PS51721">
    <property type="entry name" value="G_CP"/>
    <property type="match status" value="1"/>
</dbReference>
<evidence type="ECO:0000256" key="2">
    <source>
        <dbReference type="ARBA" id="ARBA00022741"/>
    </source>
</evidence>
<feature type="domain" description="CP-type G" evidence="9">
    <location>
        <begin position="207"/>
        <end position="368"/>
    </location>
</feature>
<gene>
    <name evidence="10" type="primary">Gnl2</name>
    <name evidence="10" type="ORF">VIRALT_R10607</name>
</gene>
<dbReference type="PRINTS" id="PR00326">
    <property type="entry name" value="GTP1OBG"/>
</dbReference>
<dbReference type="GO" id="GO:0005525">
    <property type="term" value="F:GTP binding"/>
    <property type="evidence" value="ECO:0007669"/>
    <property type="project" value="UniProtKB-KW"/>
</dbReference>
<dbReference type="Gene3D" id="1.10.1580.10">
    <property type="match status" value="1"/>
</dbReference>
<comment type="subcellular location">
    <subcellularLocation>
        <location evidence="1 7">Nucleus</location>
        <location evidence="1 7">Nucleolus</location>
    </subcellularLocation>
</comment>
<feature type="region of interest" description="Disordered" evidence="8">
    <location>
        <begin position="1"/>
        <end position="32"/>
    </location>
</feature>
<evidence type="ECO:0000256" key="5">
    <source>
        <dbReference type="ARBA" id="ARBA00054763"/>
    </source>
</evidence>
<sequence length="730" mass="83352">MVKPRYKGRCSINPSRASTNPDRVGGEGGNNMRDRATIRRLNMYRQKERRNKHGKVIKPLQYQSTVAPGTVARVEPNIKWFGNTRVIKQSSLQKFQEEMETVMKDPYRVIMKQKKLPVSLFYDRIKPHTSRVHILDTETFETTFGPKSQRKRPTLSASDVQSLVENAEALSESYDQGKDRDLVTEDTGVRDEAQEEIFKKGQSKRIWGELYKVIDSSDVVVQVLDARDPMGTRSPHVESYLKKEKHWKHLIFVLNKCDLVPTWATKRWVAVLSQEYPTLAFHASLTNPFGKGAFIQLLRQFGKLHSDKKQISVGFIGYPNVGKSSVINTLRSKKVCNVAPIAGETKVWQYITLMRRIFLIDCPGVVYPSGDSETDIVLKGVVQVEKIKSPEDHIGAVLERAKAEYIRKTYKIDSWTDTEDFLEKLAARTGKLLKGGEPDLQTVSKMVLNDWQRGRIPFFVKPPNAEPGQPDPQPPVLGTSVTSCQDNTEEKVSESVASDVEPEAENNTNTEMRQLMSHVRQNFGRINVAPQFSEEDLVPVDVPGFDDTDNDSSGEEKHEEEEEMEKEENEQHQDPGEEELQVAAPGAQESSKAVLKALEDKIAKYKKFLDKAKAKRFSAIRIPKGLSDKVFAKSMQKAEEPKEIEDRGSTEKKRKRKAEEEGDNDDDQLGKQPCKKLTSKERRRAERQQRSKKVGVRYYETHNVKNKNKNKKKTGLEEQRSKHKKYKHKQ</sequence>
<dbReference type="GO" id="GO:0005730">
    <property type="term" value="C:nucleolus"/>
    <property type="evidence" value="ECO:0007669"/>
    <property type="project" value="UniProtKB-SubCell"/>
</dbReference>
<name>A0A7K5KS03_VIRAL</name>
<dbReference type="InterPro" id="IPR027417">
    <property type="entry name" value="P-loop_NTPase"/>
</dbReference>
<dbReference type="Proteomes" id="UP000589495">
    <property type="component" value="Unassembled WGS sequence"/>
</dbReference>
<comment type="similarity">
    <text evidence="7">Belongs to the TRAFAC class YlqF/YawG GTPase family. NOG2 subfamily.</text>
</comment>
<comment type="caution">
    <text evidence="10">The sequence shown here is derived from an EMBL/GenBank/DDBJ whole genome shotgun (WGS) entry which is preliminary data.</text>
</comment>
<evidence type="ECO:0000256" key="6">
    <source>
        <dbReference type="ARBA" id="ARBA00065814"/>
    </source>
</evidence>
<evidence type="ECO:0000313" key="11">
    <source>
        <dbReference type="Proteomes" id="UP000589495"/>
    </source>
</evidence>
<dbReference type="Pfam" id="PF01926">
    <property type="entry name" value="MMR_HSR1"/>
    <property type="match status" value="1"/>
</dbReference>
<dbReference type="FunFam" id="3.40.50.300:FF:000559">
    <property type="entry name" value="Nuclear/nucleolar GTPase 2"/>
    <property type="match status" value="1"/>
</dbReference>
<comment type="subunit">
    <text evidence="6">Interacts with LYAR and RPL23A. Interacts with the nuclear importin-beta receptor and, at a lower extent, with importin-alpha.</text>
</comment>
<comment type="function">
    <text evidence="5">GTPase that associates with pre-60S ribosomal subunits in the nucleolus and is required for their nuclear export and maturation. May promote cell proliferation possibly by increasing p53/TP53 protein levels, and consequently those of its downstream product CDKN1A/p21, and decreasing RPL23A protein levels.</text>
</comment>
<reference evidence="10 11" key="1">
    <citation type="submission" date="2019-09" db="EMBL/GenBank/DDBJ databases">
        <title>Bird 10,000 Genomes (B10K) Project - Family phase.</title>
        <authorList>
            <person name="Zhang G."/>
        </authorList>
    </citation>
    <scope>NUCLEOTIDE SEQUENCE [LARGE SCALE GENOMIC DNA]</scope>
    <source>
        <strain evidence="10">B10K-DU-001-22</strain>
        <tissue evidence="10">Muscle</tissue>
    </source>
</reference>
<evidence type="ECO:0000256" key="8">
    <source>
        <dbReference type="SAM" id="MobiDB-lite"/>
    </source>
</evidence>
<accession>A0A7K5KS03</accession>
<dbReference type="Gene3D" id="3.40.50.300">
    <property type="entry name" value="P-loop containing nucleotide triphosphate hydrolases"/>
    <property type="match status" value="1"/>
</dbReference>
<organism evidence="10 11">
    <name type="scientific">Vireo altiloquus</name>
    <name type="common">Black-whiskered vireo</name>
    <name type="synonym">Muscicapa altiloqua</name>
    <dbReference type="NCBI Taxonomy" id="34956"/>
    <lineage>
        <taxon>Eukaryota</taxon>
        <taxon>Metazoa</taxon>
        <taxon>Chordata</taxon>
        <taxon>Craniata</taxon>
        <taxon>Vertebrata</taxon>
        <taxon>Euteleostomi</taxon>
        <taxon>Archelosauria</taxon>
        <taxon>Archosauria</taxon>
        <taxon>Dinosauria</taxon>
        <taxon>Saurischia</taxon>
        <taxon>Theropoda</taxon>
        <taxon>Coelurosauria</taxon>
        <taxon>Aves</taxon>
        <taxon>Neognathae</taxon>
        <taxon>Neoaves</taxon>
        <taxon>Telluraves</taxon>
        <taxon>Australaves</taxon>
        <taxon>Passeriformes</taxon>
        <taxon>Corvoidea</taxon>
        <taxon>Vireonidae</taxon>
        <taxon>Vireoninae</taxon>
        <taxon>Vireo</taxon>
    </lineage>
</organism>
<evidence type="ECO:0000256" key="3">
    <source>
        <dbReference type="ARBA" id="ARBA00023134"/>
    </source>
</evidence>
<evidence type="ECO:0000259" key="9">
    <source>
        <dbReference type="PROSITE" id="PS51721"/>
    </source>
</evidence>
<feature type="region of interest" description="Disordered" evidence="8">
    <location>
        <begin position="459"/>
        <end position="508"/>
    </location>
</feature>
<feature type="compositionally biased region" description="Polar residues" evidence="8">
    <location>
        <begin position="12"/>
        <end position="21"/>
    </location>
</feature>
<evidence type="ECO:0000256" key="7">
    <source>
        <dbReference type="RuleBase" id="RU364023"/>
    </source>
</evidence>
<feature type="region of interest" description="Disordered" evidence="8">
    <location>
        <begin position="534"/>
        <end position="592"/>
    </location>
</feature>
<dbReference type="CDD" id="cd01858">
    <property type="entry name" value="NGP_1"/>
    <property type="match status" value="1"/>
</dbReference>
<keyword evidence="2 7" id="KW-0547">Nucleotide-binding</keyword>